<evidence type="ECO:0000256" key="1">
    <source>
        <dbReference type="ARBA" id="ARBA00011073"/>
    </source>
</evidence>
<evidence type="ECO:0000256" key="7">
    <source>
        <dbReference type="SAM" id="SignalP"/>
    </source>
</evidence>
<sequence length="397" mass="39916">MKPHRQVHRLATAGVAGAVVWLTCPAAAPAAAALRAPTGCLPPATTVVAEPPWAQARLAPAGVWHLTRGAGQTVAVVDSGVAAGVRQLSGAVLPGVPVGSGVGAANQDCLGSGTFTAGIIAARPAADVAFVGVAPAATILPVRIAGTRWPDNPRVLDAAIRRAVDRGARVVCVAVPLFDASAQLRAAVAYAAARDVLVVVLAPTDEPDRAVPDEQVLRHVLTVGAVDPSGAPVGANRPGTVDLVAPGADVTSLGPGGPGHLVRSGGEAAVPFVAGTAALVRAYHPGLTAAQVKHRLLRTADRPGTALPDPRLGWGTVNPYTAVTMVLPEENVTPAPTVPAAAPTVPPLRRERPDRAATTAALVTVGTATGLTVVLVTVAAAVRHGRARRPQDTGQTV</sequence>
<comment type="similarity">
    <text evidence="1 5">Belongs to the peptidase S8 family.</text>
</comment>
<dbReference type="RefSeq" id="WP_208814206.1">
    <property type="nucleotide sequence ID" value="NZ_WVUH01000115.1"/>
</dbReference>
<dbReference type="PROSITE" id="PS51892">
    <property type="entry name" value="SUBTILASE"/>
    <property type="match status" value="1"/>
</dbReference>
<dbReference type="InterPro" id="IPR050131">
    <property type="entry name" value="Peptidase_S8_subtilisin-like"/>
</dbReference>
<dbReference type="CDD" id="cd00306">
    <property type="entry name" value="Peptidases_S8_S53"/>
    <property type="match status" value="1"/>
</dbReference>
<keyword evidence="4" id="KW-0720">Serine protease</keyword>
<evidence type="ECO:0000256" key="5">
    <source>
        <dbReference type="PROSITE-ProRule" id="PRU01240"/>
    </source>
</evidence>
<dbReference type="PANTHER" id="PTHR43806:SF11">
    <property type="entry name" value="CEREVISIN-RELATED"/>
    <property type="match status" value="1"/>
</dbReference>
<reference evidence="9 10" key="1">
    <citation type="submission" date="2019-12" db="EMBL/GenBank/DDBJ databases">
        <title>Whole genome sequencing of endophytic Actinobacterium Micromonospora sp. MPMI6T.</title>
        <authorList>
            <person name="Evv R."/>
            <person name="Podile A.R."/>
        </authorList>
    </citation>
    <scope>NUCLEOTIDE SEQUENCE [LARGE SCALE GENOMIC DNA]</scope>
    <source>
        <strain evidence="9 10">MPMI6</strain>
    </source>
</reference>
<keyword evidence="7" id="KW-0732">Signal</keyword>
<evidence type="ECO:0000256" key="3">
    <source>
        <dbReference type="ARBA" id="ARBA00022801"/>
    </source>
</evidence>
<feature type="signal peptide" evidence="7">
    <location>
        <begin position="1"/>
        <end position="30"/>
    </location>
</feature>
<keyword evidence="6" id="KW-0472">Membrane</keyword>
<dbReference type="Pfam" id="PF00082">
    <property type="entry name" value="Peptidase_S8"/>
    <property type="match status" value="1"/>
</dbReference>
<dbReference type="PRINTS" id="PR00723">
    <property type="entry name" value="SUBTILISIN"/>
</dbReference>
<dbReference type="InterPro" id="IPR000209">
    <property type="entry name" value="Peptidase_S8/S53_dom"/>
</dbReference>
<feature type="domain" description="Peptidase S8/S53" evidence="8">
    <location>
        <begin position="69"/>
        <end position="315"/>
    </location>
</feature>
<evidence type="ECO:0000313" key="9">
    <source>
        <dbReference type="EMBL" id="MBO4207310.1"/>
    </source>
</evidence>
<protein>
    <submittedName>
        <fullName evidence="9">S8 family serine peptidase</fullName>
    </submittedName>
</protein>
<evidence type="ECO:0000256" key="2">
    <source>
        <dbReference type="ARBA" id="ARBA00022670"/>
    </source>
</evidence>
<keyword evidence="2" id="KW-0645">Protease</keyword>
<dbReference type="SUPFAM" id="SSF52743">
    <property type="entry name" value="Subtilisin-like"/>
    <property type="match status" value="1"/>
</dbReference>
<dbReference type="Proteomes" id="UP000823521">
    <property type="component" value="Unassembled WGS sequence"/>
</dbReference>
<keyword evidence="6" id="KW-0812">Transmembrane</keyword>
<organism evidence="9 10">
    <name type="scientific">Micromonospora echinofusca</name>
    <dbReference type="NCBI Taxonomy" id="47858"/>
    <lineage>
        <taxon>Bacteria</taxon>
        <taxon>Bacillati</taxon>
        <taxon>Actinomycetota</taxon>
        <taxon>Actinomycetes</taxon>
        <taxon>Micromonosporales</taxon>
        <taxon>Micromonosporaceae</taxon>
        <taxon>Micromonospora</taxon>
    </lineage>
</organism>
<dbReference type="PANTHER" id="PTHR43806">
    <property type="entry name" value="PEPTIDASE S8"/>
    <property type="match status" value="1"/>
</dbReference>
<evidence type="ECO:0000313" key="10">
    <source>
        <dbReference type="Proteomes" id="UP000823521"/>
    </source>
</evidence>
<accession>A0ABS3VRY8</accession>
<keyword evidence="6" id="KW-1133">Transmembrane helix</keyword>
<evidence type="ECO:0000256" key="4">
    <source>
        <dbReference type="ARBA" id="ARBA00022825"/>
    </source>
</evidence>
<dbReference type="InterPro" id="IPR015500">
    <property type="entry name" value="Peptidase_S8_subtilisin-rel"/>
</dbReference>
<feature type="transmembrane region" description="Helical" evidence="6">
    <location>
        <begin position="360"/>
        <end position="382"/>
    </location>
</feature>
<keyword evidence="3" id="KW-0378">Hydrolase</keyword>
<proteinExistence type="inferred from homology"/>
<comment type="caution">
    <text evidence="5">Lacks conserved residue(s) required for the propagation of feature annotation.</text>
</comment>
<keyword evidence="10" id="KW-1185">Reference proteome</keyword>
<comment type="caution">
    <text evidence="9">The sequence shown here is derived from an EMBL/GenBank/DDBJ whole genome shotgun (WGS) entry which is preliminary data.</text>
</comment>
<name>A0ABS3VRY8_MICEH</name>
<dbReference type="Gene3D" id="3.40.50.200">
    <property type="entry name" value="Peptidase S8/S53 domain"/>
    <property type="match status" value="1"/>
</dbReference>
<dbReference type="InterPro" id="IPR036852">
    <property type="entry name" value="Peptidase_S8/S53_dom_sf"/>
</dbReference>
<evidence type="ECO:0000259" key="8">
    <source>
        <dbReference type="Pfam" id="PF00082"/>
    </source>
</evidence>
<gene>
    <name evidence="9" type="ORF">GSF22_15010</name>
</gene>
<evidence type="ECO:0000256" key="6">
    <source>
        <dbReference type="SAM" id="Phobius"/>
    </source>
</evidence>
<dbReference type="EMBL" id="WVUH01000115">
    <property type="protein sequence ID" value="MBO4207310.1"/>
    <property type="molecule type" value="Genomic_DNA"/>
</dbReference>
<feature type="chain" id="PRO_5045170576" evidence="7">
    <location>
        <begin position="31"/>
        <end position="397"/>
    </location>
</feature>